<dbReference type="InterPro" id="IPR004484">
    <property type="entry name" value="CbiA/CobB_synth"/>
</dbReference>
<evidence type="ECO:0000256" key="4">
    <source>
        <dbReference type="ARBA" id="ARBA00022737"/>
    </source>
</evidence>
<dbReference type="NCBIfam" id="NF002204">
    <property type="entry name" value="PRK01077.1"/>
    <property type="match status" value="1"/>
</dbReference>
<dbReference type="Gene3D" id="2.120.10.80">
    <property type="entry name" value="Kelch-type beta propeller"/>
    <property type="match status" value="2"/>
</dbReference>
<dbReference type="InterPro" id="IPR006652">
    <property type="entry name" value="Kelch_1"/>
</dbReference>
<dbReference type="GO" id="GO:0005524">
    <property type="term" value="F:ATP binding"/>
    <property type="evidence" value="ECO:0007669"/>
    <property type="project" value="UniProtKB-KW"/>
</dbReference>
<dbReference type="InterPro" id="IPR027417">
    <property type="entry name" value="P-loop_NTPase"/>
</dbReference>
<evidence type="ECO:0000256" key="7">
    <source>
        <dbReference type="ARBA" id="ARBA00022842"/>
    </source>
</evidence>
<dbReference type="Proteomes" id="UP000481153">
    <property type="component" value="Unassembled WGS sequence"/>
</dbReference>
<dbReference type="Gene3D" id="3.40.50.880">
    <property type="match status" value="1"/>
</dbReference>
<dbReference type="InterPro" id="IPR029062">
    <property type="entry name" value="Class_I_gatase-like"/>
</dbReference>
<organism evidence="10 11">
    <name type="scientific">Aphanomyces euteiches</name>
    <dbReference type="NCBI Taxonomy" id="100861"/>
    <lineage>
        <taxon>Eukaryota</taxon>
        <taxon>Sar</taxon>
        <taxon>Stramenopiles</taxon>
        <taxon>Oomycota</taxon>
        <taxon>Saprolegniomycetes</taxon>
        <taxon>Saprolegniales</taxon>
        <taxon>Verrucalvaceae</taxon>
        <taxon>Aphanomyces</taxon>
    </lineage>
</organism>
<dbReference type="Gene3D" id="3.40.50.300">
    <property type="entry name" value="P-loop containing nucleotide triphosphate hydrolases"/>
    <property type="match status" value="1"/>
</dbReference>
<dbReference type="PANTHER" id="PTHR43873">
    <property type="entry name" value="COBYRINATE A,C-DIAMIDE SYNTHASE"/>
    <property type="match status" value="1"/>
</dbReference>
<dbReference type="EMBL" id="VJMJ01000027">
    <property type="protein sequence ID" value="KAF0742542.1"/>
    <property type="molecule type" value="Genomic_DNA"/>
</dbReference>
<dbReference type="Pfam" id="PF17653">
    <property type="entry name" value="DUF5522"/>
    <property type="match status" value="1"/>
</dbReference>
<dbReference type="InterPro" id="IPR002491">
    <property type="entry name" value="ABC_transptr_periplasmic_BD"/>
</dbReference>
<feature type="domain" description="Fe/B12 periplasmic-binding" evidence="9">
    <location>
        <begin position="489"/>
        <end position="790"/>
    </location>
</feature>
<evidence type="ECO:0000256" key="5">
    <source>
        <dbReference type="ARBA" id="ARBA00022741"/>
    </source>
</evidence>
<keyword evidence="7" id="KW-0460">Magnesium</keyword>
<dbReference type="SUPFAM" id="SSF52317">
    <property type="entry name" value="Class I glutamine amidotransferase-like"/>
    <property type="match status" value="1"/>
</dbReference>
<keyword evidence="6" id="KW-0067">ATP-binding</keyword>
<keyword evidence="5" id="KW-0547">Nucleotide-binding</keyword>
<dbReference type="CDD" id="cd05388">
    <property type="entry name" value="CobB_N"/>
    <property type="match status" value="1"/>
</dbReference>
<dbReference type="Gene3D" id="3.40.50.1980">
    <property type="entry name" value="Nitrogenase molybdenum iron protein domain"/>
    <property type="match status" value="2"/>
</dbReference>
<keyword evidence="2" id="KW-0880">Kelch repeat</keyword>
<dbReference type="PANTHER" id="PTHR43873:SF1">
    <property type="entry name" value="COBYRINATE A,C-DIAMIDE SYNTHASE"/>
    <property type="match status" value="1"/>
</dbReference>
<dbReference type="PROSITE" id="PS50983">
    <property type="entry name" value="FE_B12_PBP"/>
    <property type="match status" value="1"/>
</dbReference>
<evidence type="ECO:0000256" key="6">
    <source>
        <dbReference type="ARBA" id="ARBA00022840"/>
    </source>
</evidence>
<evidence type="ECO:0000256" key="1">
    <source>
        <dbReference type="ARBA" id="ARBA00001946"/>
    </source>
</evidence>
<dbReference type="InterPro" id="IPR002586">
    <property type="entry name" value="CobQ/CobB/MinD/ParA_Nub-bd_dom"/>
</dbReference>
<dbReference type="AlphaFoldDB" id="A0A6G0XQI0"/>
<evidence type="ECO:0000313" key="11">
    <source>
        <dbReference type="Proteomes" id="UP000481153"/>
    </source>
</evidence>
<keyword evidence="3" id="KW-0436">Ligase</keyword>
<evidence type="ECO:0000259" key="9">
    <source>
        <dbReference type="PROSITE" id="PS50983"/>
    </source>
</evidence>
<comment type="cofactor">
    <cofactor evidence="1">
        <name>Mg(2+)</name>
        <dbReference type="ChEBI" id="CHEBI:18420"/>
    </cofactor>
</comment>
<accession>A0A6G0XQI0</accession>
<dbReference type="NCBIfam" id="TIGR00379">
    <property type="entry name" value="cobB"/>
    <property type="match status" value="1"/>
</dbReference>
<dbReference type="Pfam" id="PF24981">
    <property type="entry name" value="Beta-prop_ATRN-LZTR1"/>
    <property type="match status" value="1"/>
</dbReference>
<dbReference type="VEuPathDB" id="FungiDB:AeMF1_001256"/>
<dbReference type="Pfam" id="PF01656">
    <property type="entry name" value="CbiA"/>
    <property type="match status" value="1"/>
</dbReference>
<dbReference type="Pfam" id="PF01497">
    <property type="entry name" value="Peripla_BP_2"/>
    <property type="match status" value="1"/>
</dbReference>
<dbReference type="InterPro" id="IPR040807">
    <property type="entry name" value="DUF5522"/>
</dbReference>
<evidence type="ECO:0000256" key="8">
    <source>
        <dbReference type="ARBA" id="ARBA00022962"/>
    </source>
</evidence>
<comment type="caution">
    <text evidence="10">The sequence shown here is derived from an EMBL/GenBank/DDBJ whole genome shotgun (WGS) entry which is preliminary data.</text>
</comment>
<dbReference type="SUPFAM" id="SSF53807">
    <property type="entry name" value="Helical backbone' metal receptor"/>
    <property type="match status" value="1"/>
</dbReference>
<sequence>MESTMACKVPTIVVSGVSSGVGKTTIAVGIMSALAQRGLRVQSFKVGPDYLDSMHHTAACGGIPSVNLDGYMMGRQVVIESFVRNCQASRADVAVVEGCMGLFDGQNGHSDCGSTAEIAKWLGAPVVLVVDAWCLSRSAAAMVHGYASFDPDLHLSGVVFNKIGGDSHAQWLKDAIASTTLTSSIQVLGCVPKNNTIALPERHLGLHMPSEHHAAASSTLRSFIEAHIDLDHLLRDAHAAAQHHMVPFPRLAPTQELSPVRLGVARDEAFCFYYHDNLHLLELAGATLVYFSPIHDTALPANLHGLYFGGGYPELHAAALENNQTMWQAVRSFSEAGGLVYAECGGLMYLAQKLHHEDLSYSMVGVLPFDTSMSPRMTMGYCEATPSNAMSDLLRLPPGLTLKCHQFHFSEATSQGTPIEMLDDSGHGRGWKGVIHQAFDVTMERPGERRSAPEGIVVGATIASYCHVHFGATPTLPRALIQAARRRMRIASFEPSATETLGAIWATKLPEESHKPLTKMLQGVSEFCDFPPWLVDSRPRLSRSLITATTSEAIEAQVQVFHAEGIRELHTIDTQVLATAQPDVVFTQDACDRCSVTDSALLRALDNAKLHATRTVLCRPITIADILNQVSLIADVVGESARGARLRESLEARLAAVEAQVANAPRPRIVGLESAFPLVASGMWLPDIRLRAGGEEALPESSPGCAPRRLSWDVILASKPQVVVVTCCGKTATESADEIERHLANLPGFWDLPAVQNSHLYTVDHDVLSRPGPRVVDAVEIIAALLHPSLDILVHGQSTSVLQYRGPHGVQEGMARHFESVKLLVSTSPHETLSLPRDDVWTIHEEGPVPMAAHVLVSWKHSLLVVPGDGARPSDDDSSTIWQFDSQMWQPWTGCTAVYGEDVPTRRSNHAAAVWNDILLVFGGWDSQGLRPLGDLELLDLRTQCWTHGSTIGEPPCPRGNPTVVVDPQHARAFIYGGWNGQTRYGDIFRLDLKTWMWTQVVDQGSTRPSPRTDHSAVWWPLRQAMVVFGGTGNAPLNDVWLFDTTTESWEELECSGMVPSPRTSHAAVIHGNTMIMTGGQSHLGGTSVLNSSFALDLVSKTWIRLPQLNEPLCRHSMALLDGVVYAYGGYNGTNATKFFQSWAVASEKETCATIESTGASKTTSEAVSWAPTTPLTWADIEADEEFADEVDEINEVEDEEQPGERYRLLHRVACERGYRQYVDPASGYTVFTALFLKERPCCGYRCRHCPWGHKNVPKLGTSADKAAAALDW</sequence>
<reference evidence="10 11" key="1">
    <citation type="submission" date="2019-07" db="EMBL/GenBank/DDBJ databases">
        <title>Genomics analysis of Aphanomyces spp. identifies a new class of oomycete effector associated with host adaptation.</title>
        <authorList>
            <person name="Gaulin E."/>
        </authorList>
    </citation>
    <scope>NUCLEOTIDE SEQUENCE [LARGE SCALE GENOMIC DNA]</scope>
    <source>
        <strain evidence="10 11">ATCC 201684</strain>
    </source>
</reference>
<dbReference type="InterPro" id="IPR015915">
    <property type="entry name" value="Kelch-typ_b-propeller"/>
</dbReference>
<dbReference type="HAMAP" id="MF_00027">
    <property type="entry name" value="CobB_CbiA"/>
    <property type="match status" value="1"/>
</dbReference>
<evidence type="ECO:0000256" key="2">
    <source>
        <dbReference type="ARBA" id="ARBA00022441"/>
    </source>
</evidence>
<dbReference type="SUPFAM" id="SSF50965">
    <property type="entry name" value="Galactose oxidase, central domain"/>
    <property type="match status" value="1"/>
</dbReference>
<evidence type="ECO:0000313" key="10">
    <source>
        <dbReference type="EMBL" id="KAF0742542.1"/>
    </source>
</evidence>
<protein>
    <recommendedName>
        <fullName evidence="9">Fe/B12 periplasmic-binding domain-containing protein</fullName>
    </recommendedName>
</protein>
<dbReference type="InterPro" id="IPR056737">
    <property type="entry name" value="Beta-prop_ATRN-MKLN-like"/>
</dbReference>
<dbReference type="SUPFAM" id="SSF52540">
    <property type="entry name" value="P-loop containing nucleoside triphosphate hydrolases"/>
    <property type="match status" value="1"/>
</dbReference>
<proteinExistence type="inferred from homology"/>
<dbReference type="GO" id="GO:0042242">
    <property type="term" value="F:cobyrinic acid a,c-diamide synthase activity"/>
    <property type="evidence" value="ECO:0007669"/>
    <property type="project" value="InterPro"/>
</dbReference>
<dbReference type="PROSITE" id="PS51274">
    <property type="entry name" value="GATASE_COBBQ"/>
    <property type="match status" value="1"/>
</dbReference>
<gene>
    <name evidence="10" type="ORF">Ae201684_002633</name>
</gene>
<evidence type="ECO:0000256" key="3">
    <source>
        <dbReference type="ARBA" id="ARBA00022598"/>
    </source>
</evidence>
<dbReference type="CDD" id="cd03130">
    <property type="entry name" value="GATase1_CobB"/>
    <property type="match status" value="1"/>
</dbReference>
<dbReference type="Pfam" id="PF07685">
    <property type="entry name" value="GATase_3"/>
    <property type="match status" value="1"/>
</dbReference>
<dbReference type="SMART" id="SM00612">
    <property type="entry name" value="Kelch"/>
    <property type="match status" value="3"/>
</dbReference>
<keyword evidence="4" id="KW-0677">Repeat</keyword>
<name>A0A6G0XQI0_9STRA</name>
<dbReference type="InterPro" id="IPR011698">
    <property type="entry name" value="GATase_3"/>
</dbReference>
<keyword evidence="8" id="KW-0315">Glutamine amidotransferase</keyword>
<keyword evidence="11" id="KW-1185">Reference proteome</keyword>
<dbReference type="InterPro" id="IPR011043">
    <property type="entry name" value="Gal_Oxase/kelch_b-propeller"/>
</dbReference>